<protein>
    <submittedName>
        <fullName evidence="3">Membrane protein</fullName>
    </submittedName>
</protein>
<dbReference type="PANTHER" id="PTHR35342">
    <property type="entry name" value="TRICARBOXYLIC TRANSPORT PROTEIN"/>
    <property type="match status" value="1"/>
</dbReference>
<feature type="transmembrane region" description="Helical" evidence="1">
    <location>
        <begin position="358"/>
        <end position="379"/>
    </location>
</feature>
<dbReference type="Proteomes" id="UP000006028">
    <property type="component" value="Unassembled WGS sequence"/>
</dbReference>
<feature type="transmembrane region" description="Helical" evidence="1">
    <location>
        <begin position="415"/>
        <end position="448"/>
    </location>
</feature>
<keyword evidence="1" id="KW-1133">Transmembrane helix</keyword>
<feature type="transmembrane region" description="Helical" evidence="1">
    <location>
        <begin position="391"/>
        <end position="408"/>
    </location>
</feature>
<dbReference type="HOGENOM" id="CLU_022936_2_0_9"/>
<proteinExistence type="predicted"/>
<feature type="transmembrane region" description="Helical" evidence="1">
    <location>
        <begin position="140"/>
        <end position="159"/>
    </location>
</feature>
<evidence type="ECO:0000256" key="1">
    <source>
        <dbReference type="SAM" id="Phobius"/>
    </source>
</evidence>
<dbReference type="OrthoDB" id="9781349at2"/>
<dbReference type="BioCyc" id="FCF748224-HMP:GTSS-2925-MONOMER"/>
<feature type="transmembrane region" description="Helical" evidence="1">
    <location>
        <begin position="110"/>
        <end position="133"/>
    </location>
</feature>
<dbReference type="Pfam" id="PF01970">
    <property type="entry name" value="TctA"/>
    <property type="match status" value="1"/>
</dbReference>
<evidence type="ECO:0000313" key="4">
    <source>
        <dbReference type="Proteomes" id="UP000006028"/>
    </source>
</evidence>
<dbReference type="PANTHER" id="PTHR35342:SF5">
    <property type="entry name" value="TRICARBOXYLIC TRANSPORT PROTEIN"/>
    <property type="match status" value="1"/>
</dbReference>
<feature type="transmembrane region" description="Helical" evidence="1">
    <location>
        <begin position="468"/>
        <end position="487"/>
    </location>
</feature>
<feature type="transmembrane region" description="Helical" evidence="1">
    <location>
        <begin position="165"/>
        <end position="187"/>
    </location>
</feature>
<gene>
    <name evidence="3" type="ORF">HMPREF9436_01224</name>
</gene>
<dbReference type="eggNOG" id="COG3333">
    <property type="taxonomic scope" value="Bacteria"/>
</dbReference>
<dbReference type="AlphaFoldDB" id="E2ZHT5"/>
<accession>E2ZHT5</accession>
<sequence length="507" mass="53110">MLMEGFSMVLSDPLSVVLVAVGTLIGTIFGAIPGLTATMAVTICLPMTFAMSDSRAIALLMALYIGGISGGLVSSILLNIPGTPASMVTAFDGAPMARKGEGAKALGTGIFFSFLGTIFGLIALIIIAPYLAAVAIKFGAFEYCALSIFSLSLVISLAGKDMVKGLAAALLGVMFSTFGISTFDSIVRYDFGSVNMQSGFQQLVVLIGLYAIPEVVGVAQKVVKPKVIMKQNTTVDKIHGLGFTWQEFKSQIGNFFIAAGIGTGIGILPGIGGGTAGIMSYTTIKNRSKTPEKFGTGIMDGVVASETANNAAIGGAMIPLLTLGIPGDGITAILLGSLIIHGIAPGPLIFEKSGALMYSIYLIIGLSSLFMMIFMLFGIKGFVKILSAPQGLLMPIILCMCCVGAFGCSNRMFDVWCLLIFGLIAVVIRAMELPIMPVAIGFILGPIFEKNLRRAESFMTSGPAELLHHPIALVILVITVVMIIFSLRSNKRAAEREAAVAAAEEQE</sequence>
<dbReference type="InterPro" id="IPR002823">
    <property type="entry name" value="DUF112_TM"/>
</dbReference>
<keyword evidence="1" id="KW-0812">Transmembrane</keyword>
<feature type="transmembrane region" description="Helical" evidence="1">
    <location>
        <begin position="199"/>
        <end position="219"/>
    </location>
</feature>
<keyword evidence="1" id="KW-0472">Membrane</keyword>
<dbReference type="RefSeq" id="WP_005941053.1">
    <property type="nucleotide sequence ID" value="NZ_GL538306.1"/>
</dbReference>
<reference evidence="3 4" key="1">
    <citation type="submission" date="2010-08" db="EMBL/GenBank/DDBJ databases">
        <authorList>
            <person name="Weinstock G."/>
            <person name="Sodergren E."/>
            <person name="Clifton S."/>
            <person name="Fulton L."/>
            <person name="Fulton B."/>
            <person name="Courtney L."/>
            <person name="Fronick C."/>
            <person name="Harrison M."/>
            <person name="Strong C."/>
            <person name="Farmer C."/>
            <person name="Delahaunty K."/>
            <person name="Markovic C."/>
            <person name="Hall O."/>
            <person name="Minx P."/>
            <person name="Tomlinson C."/>
            <person name="Mitreva M."/>
            <person name="Hou S."/>
            <person name="Chen J."/>
            <person name="Wollam A."/>
            <person name="Pepin K.H."/>
            <person name="Johnson M."/>
            <person name="Bhonagiri V."/>
            <person name="Zhang X."/>
            <person name="Suruliraj S."/>
            <person name="Warren W."/>
            <person name="Chinwalla A."/>
            <person name="Mardis E.R."/>
            <person name="Wilson R.K."/>
        </authorList>
    </citation>
    <scope>NUCLEOTIDE SEQUENCE [LARGE SCALE GENOMIC DNA]</scope>
    <source>
        <strain evidence="3 4">KLE1255</strain>
    </source>
</reference>
<evidence type="ECO:0000259" key="2">
    <source>
        <dbReference type="Pfam" id="PF01970"/>
    </source>
</evidence>
<evidence type="ECO:0000313" key="3">
    <source>
        <dbReference type="EMBL" id="EFQ07263.1"/>
    </source>
</evidence>
<feature type="transmembrane region" description="Helical" evidence="1">
    <location>
        <begin position="16"/>
        <end position="45"/>
    </location>
</feature>
<feature type="domain" description="DUF112" evidence="2">
    <location>
        <begin position="17"/>
        <end position="438"/>
    </location>
</feature>
<dbReference type="STRING" id="748224.HMPREF9436_01224"/>
<dbReference type="EMBL" id="AECU01000102">
    <property type="protein sequence ID" value="EFQ07263.1"/>
    <property type="molecule type" value="Genomic_DNA"/>
</dbReference>
<feature type="transmembrane region" description="Helical" evidence="1">
    <location>
        <begin position="57"/>
        <end position="78"/>
    </location>
</feature>
<comment type="caution">
    <text evidence="3">The sequence shown here is derived from an EMBL/GenBank/DDBJ whole genome shotgun (WGS) entry which is preliminary data.</text>
</comment>
<organism evidence="3 4">
    <name type="scientific">Faecalibacterium cf. prausnitzii KLE1255</name>
    <dbReference type="NCBI Taxonomy" id="748224"/>
    <lineage>
        <taxon>Bacteria</taxon>
        <taxon>Bacillati</taxon>
        <taxon>Bacillota</taxon>
        <taxon>Clostridia</taxon>
        <taxon>Eubacteriales</taxon>
        <taxon>Oscillospiraceae</taxon>
        <taxon>Faecalibacterium</taxon>
    </lineage>
</organism>
<feature type="transmembrane region" description="Helical" evidence="1">
    <location>
        <begin position="255"/>
        <end position="279"/>
    </location>
</feature>
<name>E2ZHT5_9FIRM</name>